<keyword evidence="3" id="KW-1185">Reference proteome</keyword>
<dbReference type="SUPFAM" id="SSF56672">
    <property type="entry name" value="DNA/RNA polymerases"/>
    <property type="match status" value="1"/>
</dbReference>
<evidence type="ECO:0000313" key="2">
    <source>
        <dbReference type="EMBL" id="MCH86708.1"/>
    </source>
</evidence>
<dbReference type="PROSITE" id="PS50878">
    <property type="entry name" value="RT_POL"/>
    <property type="match status" value="1"/>
</dbReference>
<dbReference type="SUPFAM" id="SSF56219">
    <property type="entry name" value="DNase I-like"/>
    <property type="match status" value="1"/>
</dbReference>
<reference evidence="2 3" key="1">
    <citation type="journal article" date="2018" name="Front. Plant Sci.">
        <title>Red Clover (Trifolium pratense) and Zigzag Clover (T. medium) - A Picture of Genomic Similarities and Differences.</title>
        <authorList>
            <person name="Dluhosova J."/>
            <person name="Istvanek J."/>
            <person name="Nedelnik J."/>
            <person name="Repkova J."/>
        </authorList>
    </citation>
    <scope>NUCLEOTIDE SEQUENCE [LARGE SCALE GENOMIC DNA]</scope>
    <source>
        <strain evidence="3">cv. 10/8</strain>
        <tissue evidence="2">Leaf</tissue>
    </source>
</reference>
<dbReference type="AlphaFoldDB" id="A0A392MJ17"/>
<dbReference type="PANTHER" id="PTHR31635:SF196">
    <property type="entry name" value="REVERSE TRANSCRIPTASE DOMAIN-CONTAINING PROTEIN-RELATED"/>
    <property type="match status" value="1"/>
</dbReference>
<dbReference type="Proteomes" id="UP000265520">
    <property type="component" value="Unassembled WGS sequence"/>
</dbReference>
<name>A0A392MJ17_9FABA</name>
<evidence type="ECO:0000259" key="1">
    <source>
        <dbReference type="PROSITE" id="PS50878"/>
    </source>
</evidence>
<dbReference type="Gene3D" id="3.60.10.10">
    <property type="entry name" value="Endonuclease/exonuclease/phosphatase"/>
    <property type="match status" value="1"/>
</dbReference>
<dbReference type="GO" id="GO:0003964">
    <property type="term" value="F:RNA-directed DNA polymerase activity"/>
    <property type="evidence" value="ECO:0007669"/>
    <property type="project" value="UniProtKB-KW"/>
</dbReference>
<sequence>VVATSRYCIHLEVNAASPKHWYFSIIYASPQLGHREETWEELRQFNSTISGPWCLAGDYNTVLFDHEKIGGAHANRHSCEAFENCINDCNLLDLGYAGSTFTWNRGQLYERLDRVLCNPTWQYLFPDSTIAHLPLPTSDHCGLWIQMTGSRHHNNKPFKFMAPWLDHPDFNNQVLNSWHNSFNWIDNINNTSSKLREWNRDVLGNIFKRKERILRRLEGINRQLQNNHIERLIILRDELWGEYNVIVKQEEVYWQHQSHTKWLTLGDKNTRFFHMSALQRRRKNKIAALQDNNGQWIYEENALQNLMVNFYKNLYSSSHIIDTDFPTYQTFPTIKEDDLNLLKSEITIEETKHALFSMGNLKSPGPDGFHPVFFKSQWDIVGTALHKLVVNCFLDPNHIEEINNTRITLIPKCEDPSMANQFRPIALCNVAYKVVTKVLTQRLRMIMPYIISQNQSSFIPGRSTVDNILVLQESIQTLSHMHGQKGYMIIKLDLEKAYDRLEWNFIEDTLMKLQLPHQLISLIMKCISPNSLSLNWNGSITDSFKSSRGLRQGDPISPYL</sequence>
<accession>A0A392MJ17</accession>
<dbReference type="Pfam" id="PF03372">
    <property type="entry name" value="Exo_endo_phos"/>
    <property type="match status" value="1"/>
</dbReference>
<gene>
    <name evidence="2" type="ORF">A2U01_0007568</name>
</gene>
<evidence type="ECO:0000313" key="3">
    <source>
        <dbReference type="Proteomes" id="UP000265520"/>
    </source>
</evidence>
<dbReference type="InterPro" id="IPR000477">
    <property type="entry name" value="RT_dom"/>
</dbReference>
<dbReference type="CDD" id="cd01650">
    <property type="entry name" value="RT_nLTR_like"/>
    <property type="match status" value="1"/>
</dbReference>
<keyword evidence="2" id="KW-0695">RNA-directed DNA polymerase</keyword>
<dbReference type="InterPro" id="IPR036691">
    <property type="entry name" value="Endo/exonu/phosph_ase_sf"/>
</dbReference>
<keyword evidence="2" id="KW-0548">Nucleotidyltransferase</keyword>
<dbReference type="InterPro" id="IPR005135">
    <property type="entry name" value="Endo/exonuclease/phosphatase"/>
</dbReference>
<keyword evidence="2" id="KW-0808">Transferase</keyword>
<proteinExistence type="predicted"/>
<dbReference type="EMBL" id="LXQA010010802">
    <property type="protein sequence ID" value="MCH86708.1"/>
    <property type="molecule type" value="Genomic_DNA"/>
</dbReference>
<dbReference type="Pfam" id="PF00078">
    <property type="entry name" value="RVT_1"/>
    <property type="match status" value="1"/>
</dbReference>
<organism evidence="2 3">
    <name type="scientific">Trifolium medium</name>
    <dbReference type="NCBI Taxonomy" id="97028"/>
    <lineage>
        <taxon>Eukaryota</taxon>
        <taxon>Viridiplantae</taxon>
        <taxon>Streptophyta</taxon>
        <taxon>Embryophyta</taxon>
        <taxon>Tracheophyta</taxon>
        <taxon>Spermatophyta</taxon>
        <taxon>Magnoliopsida</taxon>
        <taxon>eudicotyledons</taxon>
        <taxon>Gunneridae</taxon>
        <taxon>Pentapetalae</taxon>
        <taxon>rosids</taxon>
        <taxon>fabids</taxon>
        <taxon>Fabales</taxon>
        <taxon>Fabaceae</taxon>
        <taxon>Papilionoideae</taxon>
        <taxon>50 kb inversion clade</taxon>
        <taxon>NPAAA clade</taxon>
        <taxon>Hologalegina</taxon>
        <taxon>IRL clade</taxon>
        <taxon>Trifolieae</taxon>
        <taxon>Trifolium</taxon>
    </lineage>
</organism>
<comment type="caution">
    <text evidence="2">The sequence shown here is derived from an EMBL/GenBank/DDBJ whole genome shotgun (WGS) entry which is preliminary data.</text>
</comment>
<protein>
    <submittedName>
        <fullName evidence="2">RNA-directed DNA polymerase (Reverse transcriptase)</fullName>
    </submittedName>
</protein>
<dbReference type="InterPro" id="IPR043502">
    <property type="entry name" value="DNA/RNA_pol_sf"/>
</dbReference>
<feature type="non-terminal residue" evidence="2">
    <location>
        <position position="1"/>
    </location>
</feature>
<feature type="domain" description="Reverse transcriptase" evidence="1">
    <location>
        <begin position="391"/>
        <end position="560"/>
    </location>
</feature>
<feature type="non-terminal residue" evidence="2">
    <location>
        <position position="560"/>
    </location>
</feature>
<dbReference type="PANTHER" id="PTHR31635">
    <property type="entry name" value="REVERSE TRANSCRIPTASE DOMAIN-CONTAINING PROTEIN-RELATED"/>
    <property type="match status" value="1"/>
</dbReference>